<feature type="binding site" evidence="15">
    <location>
        <position position="56"/>
    </location>
    <ligand>
        <name>[2Fe-2S] cluster</name>
        <dbReference type="ChEBI" id="CHEBI:190135"/>
    </ligand>
</feature>
<keyword evidence="10 15" id="KW-0100">Branched-chain amino acid biosynthesis</keyword>
<organism evidence="18 19">
    <name type="scientific">Rhizorhabdus histidinilytica</name>
    <dbReference type="NCBI Taxonomy" id="439228"/>
    <lineage>
        <taxon>Bacteria</taxon>
        <taxon>Pseudomonadati</taxon>
        <taxon>Pseudomonadota</taxon>
        <taxon>Alphaproteobacteria</taxon>
        <taxon>Sphingomonadales</taxon>
        <taxon>Sphingomonadaceae</taxon>
        <taxon>Rhizorhabdus</taxon>
    </lineage>
</organism>
<evidence type="ECO:0000256" key="6">
    <source>
        <dbReference type="ARBA" id="ARBA00022842"/>
    </source>
</evidence>
<feature type="domain" description="Dihydroxy-acid/6-phosphogluconate dehydratase C-terminal" evidence="17">
    <location>
        <begin position="369"/>
        <end position="558"/>
    </location>
</feature>
<keyword evidence="4 15" id="KW-0001">2Fe-2S</keyword>
<reference evidence="19" key="1">
    <citation type="submission" date="2017-02" db="EMBL/GenBank/DDBJ databases">
        <authorList>
            <person name="Varghese N."/>
            <person name="Submissions S."/>
        </authorList>
    </citation>
    <scope>NUCLEOTIDE SEQUENCE [LARGE SCALE GENOMIC DNA]</scope>
    <source>
        <strain evidence="19">UM2</strain>
    </source>
</reference>
<accession>A0A1T5GWZ0</accession>
<dbReference type="PROSITE" id="PS00886">
    <property type="entry name" value="ILVD_EDD_1"/>
    <property type="match status" value="1"/>
</dbReference>
<evidence type="ECO:0000313" key="18">
    <source>
        <dbReference type="EMBL" id="SKC12820.1"/>
    </source>
</evidence>
<evidence type="ECO:0000256" key="9">
    <source>
        <dbReference type="ARBA" id="ARBA00023239"/>
    </source>
</evidence>
<dbReference type="Proteomes" id="UP000189818">
    <property type="component" value="Unassembled WGS sequence"/>
</dbReference>
<gene>
    <name evidence="15" type="primary">ilvD</name>
    <name evidence="18" type="ORF">SAMN06295920_12229</name>
</gene>
<dbReference type="InterPro" id="IPR037237">
    <property type="entry name" value="IlvD/EDD_N"/>
</dbReference>
<keyword evidence="19" id="KW-1185">Reference proteome</keyword>
<dbReference type="InterPro" id="IPR004404">
    <property type="entry name" value="DihydroxyA_deHydtase"/>
</dbReference>
<evidence type="ECO:0000256" key="4">
    <source>
        <dbReference type="ARBA" id="ARBA00022714"/>
    </source>
</evidence>
<dbReference type="PANTHER" id="PTHR21000">
    <property type="entry name" value="DIHYDROXY-ACID DEHYDRATASE DAD"/>
    <property type="match status" value="1"/>
</dbReference>
<evidence type="ECO:0000256" key="1">
    <source>
        <dbReference type="ARBA" id="ARBA00001946"/>
    </source>
</evidence>
<comment type="subunit">
    <text evidence="15">Homodimer.</text>
</comment>
<protein>
    <recommendedName>
        <fullName evidence="14 15">Dihydroxy-acid dehydratase</fullName>
        <shortName evidence="15">DAD</shortName>
        <ecNumber evidence="14 15">4.2.1.9</ecNumber>
    </recommendedName>
</protein>
<evidence type="ECO:0000256" key="2">
    <source>
        <dbReference type="ARBA" id="ARBA00006486"/>
    </source>
</evidence>
<evidence type="ECO:0000256" key="15">
    <source>
        <dbReference type="HAMAP-Rule" id="MF_00012"/>
    </source>
</evidence>
<comment type="cofactor">
    <cofactor evidence="1 15">
        <name>Mg(2+)</name>
        <dbReference type="ChEBI" id="CHEBI:18420"/>
    </cofactor>
</comment>
<dbReference type="AlphaFoldDB" id="A0A1T5GWZ0"/>
<comment type="catalytic activity">
    <reaction evidence="15">
        <text>(2R,3R)-2,3-dihydroxy-3-methylpentanoate = (S)-3-methyl-2-oxopentanoate + H2O</text>
        <dbReference type="Rhea" id="RHEA:27694"/>
        <dbReference type="ChEBI" id="CHEBI:15377"/>
        <dbReference type="ChEBI" id="CHEBI:35146"/>
        <dbReference type="ChEBI" id="CHEBI:49258"/>
        <dbReference type="EC" id="4.2.1.9"/>
    </reaction>
</comment>
<feature type="binding site" evidence="15">
    <location>
        <position position="451"/>
    </location>
    <ligand>
        <name>Mg(2+)</name>
        <dbReference type="ChEBI" id="CHEBI:18420"/>
    </ligand>
</feature>
<dbReference type="GO" id="GO:0009097">
    <property type="term" value="P:isoleucine biosynthetic process"/>
    <property type="evidence" value="ECO:0007669"/>
    <property type="project" value="UniProtKB-UniRule"/>
</dbReference>
<dbReference type="InterPro" id="IPR050165">
    <property type="entry name" value="DHAD_IlvD/Edd"/>
</dbReference>
<dbReference type="UniPathway" id="UPA00047">
    <property type="reaction ID" value="UER00057"/>
</dbReference>
<comment type="caution">
    <text evidence="15">Lacks conserved residue(s) required for the propagation of feature annotation.</text>
</comment>
<keyword evidence="3 15" id="KW-0028">Amino-acid biosynthesis</keyword>
<feature type="active site" description="Proton acceptor" evidence="15">
    <location>
        <position position="477"/>
    </location>
</feature>
<dbReference type="NCBIfam" id="NF002068">
    <property type="entry name" value="PRK00911.1"/>
    <property type="match status" value="1"/>
</dbReference>
<dbReference type="GO" id="GO:0009099">
    <property type="term" value="P:L-valine biosynthetic process"/>
    <property type="evidence" value="ECO:0007669"/>
    <property type="project" value="UniProtKB-UniRule"/>
</dbReference>
<feature type="binding site" evidence="15">
    <location>
        <position position="130"/>
    </location>
    <ligand>
        <name>Mg(2+)</name>
        <dbReference type="ChEBI" id="CHEBI:18420"/>
    </ligand>
</feature>
<feature type="binding site" description="via carbamate group" evidence="15">
    <location>
        <position position="131"/>
    </location>
    <ligand>
        <name>Mg(2+)</name>
        <dbReference type="ChEBI" id="CHEBI:18420"/>
    </ligand>
</feature>
<keyword evidence="6 15" id="KW-0460">Magnesium</keyword>
<comment type="catalytic activity">
    <reaction evidence="11">
        <text>(2R)-2,3-dihydroxy-3-methylbutanoate = 3-methyl-2-oxobutanoate + H2O</text>
        <dbReference type="Rhea" id="RHEA:24809"/>
        <dbReference type="ChEBI" id="CHEBI:11851"/>
        <dbReference type="ChEBI" id="CHEBI:15377"/>
        <dbReference type="ChEBI" id="CHEBI:49072"/>
        <dbReference type="EC" id="4.2.1.9"/>
    </reaction>
    <physiologicalReaction direction="left-to-right" evidence="11">
        <dbReference type="Rhea" id="RHEA:24810"/>
    </physiologicalReaction>
</comment>
<evidence type="ECO:0000256" key="14">
    <source>
        <dbReference type="ARBA" id="ARBA00029490"/>
    </source>
</evidence>
<feature type="domain" description="Dihydroxy-acid/6-phosphogluconate dehydratase N-terminal" evidence="16">
    <location>
        <begin position="41"/>
        <end position="358"/>
    </location>
</feature>
<dbReference type="UniPathway" id="UPA00049">
    <property type="reaction ID" value="UER00061"/>
</dbReference>
<dbReference type="EC" id="4.2.1.9" evidence="14 15"/>
<evidence type="ECO:0000256" key="7">
    <source>
        <dbReference type="ARBA" id="ARBA00023004"/>
    </source>
</evidence>
<dbReference type="Pfam" id="PF24877">
    <property type="entry name" value="ILV_EDD_C"/>
    <property type="match status" value="1"/>
</dbReference>
<evidence type="ECO:0000256" key="10">
    <source>
        <dbReference type="ARBA" id="ARBA00023304"/>
    </source>
</evidence>
<dbReference type="PROSITE" id="PS00887">
    <property type="entry name" value="ILVD_EDD_2"/>
    <property type="match status" value="1"/>
</dbReference>
<proteinExistence type="inferred from homology"/>
<dbReference type="NCBIfam" id="TIGR00110">
    <property type="entry name" value="ilvD"/>
    <property type="match status" value="1"/>
</dbReference>
<dbReference type="InterPro" id="IPR020558">
    <property type="entry name" value="DiOHA_6PGluconate_deHydtase_CS"/>
</dbReference>
<dbReference type="STRING" id="439228.SAMN06295920_12229"/>
<sequence length="561" mass="58489">MALKDGRGETLPSRTITDGLDRAPHRAFLRAMGHDDVAIGQPFAGIVSTGASVTPCSMSLAPQAEAAKAGLKAAGVTPFEFSTITVADSMSMNHAGMRFSLVSREIIADSIEAVTRAHGYDGLIGFAACDKTLPGTMMGMIRVNRPSVFVYGGAALPGRWQGRDIGIVDVYEGVGRVYAGEMDEAELARLEKAGVPTVGSCAGQFTANTMAMVAETLGLALPRSAMMPAVASERRALAEESGRVLGRLIREGGPRPRDLVTRRSLENAAATVAATGGSTNAALHLPAIAHEAGIAFTMEDIAAIFDRTPLLADLKPGGRYWARDLHEVGGVPTVLRAMLEAGVLHGDCPTITGRTIGEIAAAAPAPDGEVVRPADRPIAPTGGVIVLRGSLAPDGAMLKVAGLKRLSHEGPARVFDGEEAAVDAVRRQAYEPGDVIIIRGEGPRGGPGMREMLGVTALIYGQGMGEQVALLTDGRFSGATRGMCIGHVGPEASAGGPLALVRDGDRIRIDARDRVLDLLVDPAELERRRAAWTAPDTAVASPTLRKYARLVGPAHLGAVTH</sequence>
<keyword evidence="7 15" id="KW-0408">Iron</keyword>
<dbReference type="GO" id="GO:0000287">
    <property type="term" value="F:magnesium ion binding"/>
    <property type="evidence" value="ECO:0007669"/>
    <property type="project" value="UniProtKB-UniRule"/>
</dbReference>
<comment type="function">
    <text evidence="15">Functions in the biosynthesis of branched-chain amino acids. Catalyzes the dehydration of (2R,3R)-2,3-dihydroxy-3-methylpentanoate (2,3-dihydroxy-3-methylvalerate) into 2-oxo-3-methylpentanoate (2-oxo-3-methylvalerate) and of (2R)-2,3-dihydroxy-3-methylbutanoate (2,3-dihydroxyisovalerate) into 2-oxo-3-methylbutanoate (2-oxoisovalerate), the penultimate precursor to L-isoleucine and L-valine, respectively.</text>
</comment>
<name>A0A1T5GWZ0_9SPHN</name>
<dbReference type="SUPFAM" id="SSF52016">
    <property type="entry name" value="LeuD/IlvD-like"/>
    <property type="match status" value="1"/>
</dbReference>
<evidence type="ECO:0000313" key="19">
    <source>
        <dbReference type="Proteomes" id="UP000189818"/>
    </source>
</evidence>
<dbReference type="InterPro" id="IPR042096">
    <property type="entry name" value="Dihydro-acid_dehy_C"/>
</dbReference>
<dbReference type="HAMAP" id="MF_00012">
    <property type="entry name" value="IlvD"/>
    <property type="match status" value="1"/>
</dbReference>
<dbReference type="EMBL" id="FUYM01000022">
    <property type="protein sequence ID" value="SKC12820.1"/>
    <property type="molecule type" value="Genomic_DNA"/>
</dbReference>
<evidence type="ECO:0000256" key="8">
    <source>
        <dbReference type="ARBA" id="ARBA00023014"/>
    </source>
</evidence>
<dbReference type="InterPro" id="IPR000581">
    <property type="entry name" value="ILV_EDD_N"/>
</dbReference>
<dbReference type="GO" id="GO:0051537">
    <property type="term" value="F:2 iron, 2 sulfur cluster binding"/>
    <property type="evidence" value="ECO:0007669"/>
    <property type="project" value="UniProtKB-UniRule"/>
</dbReference>
<keyword evidence="8 15" id="KW-0411">Iron-sulfur</keyword>
<dbReference type="InterPro" id="IPR056740">
    <property type="entry name" value="ILV_EDD_C"/>
</dbReference>
<evidence type="ECO:0000259" key="17">
    <source>
        <dbReference type="Pfam" id="PF24877"/>
    </source>
</evidence>
<dbReference type="FunFam" id="3.50.30.80:FF:000001">
    <property type="entry name" value="Dihydroxy-acid dehydratase"/>
    <property type="match status" value="1"/>
</dbReference>
<dbReference type="PANTHER" id="PTHR21000:SF5">
    <property type="entry name" value="DIHYDROXY-ACID DEHYDRATASE, MITOCHONDRIAL"/>
    <property type="match status" value="1"/>
</dbReference>
<feature type="modified residue" description="N6-carboxylysine" evidence="15">
    <location>
        <position position="131"/>
    </location>
</feature>
<evidence type="ECO:0000259" key="16">
    <source>
        <dbReference type="Pfam" id="PF00920"/>
    </source>
</evidence>
<evidence type="ECO:0000256" key="3">
    <source>
        <dbReference type="ARBA" id="ARBA00022605"/>
    </source>
</evidence>
<keyword evidence="5 15" id="KW-0479">Metal-binding</keyword>
<comment type="pathway">
    <text evidence="12 15">Amino-acid biosynthesis; L-valine biosynthesis; L-valine from pyruvate: step 3/4.</text>
</comment>
<evidence type="ECO:0000256" key="11">
    <source>
        <dbReference type="ARBA" id="ARBA00029304"/>
    </source>
</evidence>
<evidence type="ECO:0000256" key="13">
    <source>
        <dbReference type="ARBA" id="ARBA00029437"/>
    </source>
</evidence>
<evidence type="ECO:0000256" key="12">
    <source>
        <dbReference type="ARBA" id="ARBA00029436"/>
    </source>
</evidence>
<comment type="pathway">
    <text evidence="13 15">Amino-acid biosynthesis; L-isoleucine biosynthesis; L-isoleucine from 2-oxobutanoate: step 3/4.</text>
</comment>
<dbReference type="GO" id="GO:0004160">
    <property type="term" value="F:dihydroxy-acid dehydratase activity"/>
    <property type="evidence" value="ECO:0007669"/>
    <property type="project" value="UniProtKB-UniRule"/>
</dbReference>
<keyword evidence="9 15" id="KW-0456">Lyase</keyword>
<dbReference type="OrthoDB" id="9807077at2"/>
<dbReference type="Pfam" id="PF00920">
    <property type="entry name" value="ILVD_EDD_N"/>
    <property type="match status" value="1"/>
</dbReference>
<comment type="similarity">
    <text evidence="2 15">Belongs to the IlvD/Edd family.</text>
</comment>
<evidence type="ECO:0000256" key="5">
    <source>
        <dbReference type="ARBA" id="ARBA00022723"/>
    </source>
</evidence>
<dbReference type="SUPFAM" id="SSF143975">
    <property type="entry name" value="IlvD/EDD N-terminal domain-like"/>
    <property type="match status" value="1"/>
</dbReference>
<feature type="binding site" evidence="15">
    <location>
        <position position="88"/>
    </location>
    <ligand>
        <name>Mg(2+)</name>
        <dbReference type="ChEBI" id="CHEBI:18420"/>
    </ligand>
</feature>
<comment type="cofactor">
    <cofactor evidence="15">
        <name>[2Fe-2S] cluster</name>
        <dbReference type="ChEBI" id="CHEBI:190135"/>
    </cofactor>
    <text evidence="15">Binds 1 [2Fe-2S] cluster per subunit. This cluster acts as a Lewis acid cofactor.</text>
</comment>
<dbReference type="Gene3D" id="3.50.30.80">
    <property type="entry name" value="IlvD/EDD C-terminal domain-like"/>
    <property type="match status" value="1"/>
</dbReference>
<dbReference type="RefSeq" id="WP_079651060.1">
    <property type="nucleotide sequence ID" value="NZ_FUYM01000022.1"/>
</dbReference>